<dbReference type="Pfam" id="PF00488">
    <property type="entry name" value="MutS_V"/>
    <property type="match status" value="1"/>
</dbReference>
<evidence type="ECO:0000256" key="5">
    <source>
        <dbReference type="ARBA" id="ARBA00023204"/>
    </source>
</evidence>
<comment type="similarity">
    <text evidence="1">Belongs to the DNA mismatch repair MutS family.</text>
</comment>
<dbReference type="GeneID" id="9051051"/>
<dbReference type="OrthoDB" id="295033at2759"/>
<dbReference type="SMART" id="SM00534">
    <property type="entry name" value="MUTSac"/>
    <property type="match status" value="1"/>
</dbReference>
<keyword evidence="9" id="KW-1185">Reference proteome</keyword>
<evidence type="ECO:0000259" key="7">
    <source>
        <dbReference type="PROSITE" id="PS00486"/>
    </source>
</evidence>
<dbReference type="InterPro" id="IPR045076">
    <property type="entry name" value="MutS"/>
</dbReference>
<dbReference type="PANTHER" id="PTHR11361:SF34">
    <property type="entry name" value="DNA MISMATCH REPAIR PROTEIN MSH1, MITOCHONDRIAL"/>
    <property type="match status" value="1"/>
</dbReference>
<dbReference type="InterPro" id="IPR036187">
    <property type="entry name" value="DNA_mismatch_repair_MutS_sf"/>
</dbReference>
<keyword evidence="2" id="KW-0547">Nucleotide-binding</keyword>
<evidence type="ECO:0000313" key="9">
    <source>
        <dbReference type="Proteomes" id="UP000007800"/>
    </source>
</evidence>
<proteinExistence type="inferred from homology"/>
<evidence type="ECO:0000313" key="8">
    <source>
        <dbReference type="EMBL" id="EER20656.1"/>
    </source>
</evidence>
<dbReference type="GO" id="GO:0005634">
    <property type="term" value="C:nucleus"/>
    <property type="evidence" value="ECO:0007669"/>
    <property type="project" value="TreeGrafter"/>
</dbReference>
<accession>C5K4G3</accession>
<dbReference type="Gene3D" id="1.10.1420.10">
    <property type="match status" value="1"/>
</dbReference>
<dbReference type="GO" id="GO:0006298">
    <property type="term" value="P:mismatch repair"/>
    <property type="evidence" value="ECO:0007669"/>
    <property type="project" value="InterPro"/>
</dbReference>
<dbReference type="InterPro" id="IPR017261">
    <property type="entry name" value="DNA_mismatch_repair_MutS/MSH"/>
</dbReference>
<reference evidence="8 9" key="1">
    <citation type="submission" date="2008-07" db="EMBL/GenBank/DDBJ databases">
        <authorList>
            <person name="El-Sayed N."/>
            <person name="Caler E."/>
            <person name="Inman J."/>
            <person name="Amedeo P."/>
            <person name="Hass B."/>
            <person name="Wortman J."/>
        </authorList>
    </citation>
    <scope>NUCLEOTIDE SEQUENCE [LARGE SCALE GENOMIC DNA]</scope>
    <source>
        <strain evidence="9">ATCC 50983 / TXsc</strain>
    </source>
</reference>
<dbReference type="GO" id="GO:0140664">
    <property type="term" value="F:ATP-dependent DNA damage sensor activity"/>
    <property type="evidence" value="ECO:0007669"/>
    <property type="project" value="InterPro"/>
</dbReference>
<protein>
    <recommendedName>
        <fullName evidence="7">DNA mismatch repair proteins mutS family domain-containing protein</fullName>
    </recommendedName>
</protein>
<dbReference type="RefSeq" id="XP_002788860.1">
    <property type="nucleotide sequence ID" value="XM_002788814.1"/>
</dbReference>
<dbReference type="Proteomes" id="UP000007800">
    <property type="component" value="Unassembled WGS sequence"/>
</dbReference>
<dbReference type="InterPro" id="IPR000432">
    <property type="entry name" value="DNA_mismatch_repair_MutS_C"/>
</dbReference>
<dbReference type="GO" id="GO:0030983">
    <property type="term" value="F:mismatched DNA binding"/>
    <property type="evidence" value="ECO:0007669"/>
    <property type="project" value="InterPro"/>
</dbReference>
<organism evidence="9">
    <name type="scientific">Perkinsus marinus (strain ATCC 50983 / TXsc)</name>
    <dbReference type="NCBI Taxonomy" id="423536"/>
    <lineage>
        <taxon>Eukaryota</taxon>
        <taxon>Sar</taxon>
        <taxon>Alveolata</taxon>
        <taxon>Perkinsozoa</taxon>
        <taxon>Perkinsea</taxon>
        <taxon>Perkinsida</taxon>
        <taxon>Perkinsidae</taxon>
        <taxon>Perkinsus</taxon>
    </lineage>
</organism>
<feature type="region of interest" description="Disordered" evidence="6">
    <location>
        <begin position="1"/>
        <end position="24"/>
    </location>
</feature>
<dbReference type="Pfam" id="PF05192">
    <property type="entry name" value="MutS_III"/>
    <property type="match status" value="1"/>
</dbReference>
<evidence type="ECO:0000256" key="3">
    <source>
        <dbReference type="ARBA" id="ARBA00022840"/>
    </source>
</evidence>
<keyword evidence="5" id="KW-0234">DNA repair</keyword>
<dbReference type="GO" id="GO:0005524">
    <property type="term" value="F:ATP binding"/>
    <property type="evidence" value="ECO:0007669"/>
    <property type="project" value="UniProtKB-KW"/>
</dbReference>
<dbReference type="EMBL" id="GG670491">
    <property type="protein sequence ID" value="EER20656.1"/>
    <property type="molecule type" value="Genomic_DNA"/>
</dbReference>
<feature type="compositionally biased region" description="Basic and acidic residues" evidence="6">
    <location>
        <begin position="1"/>
        <end position="13"/>
    </location>
</feature>
<name>C5K4G3_PERM5</name>
<dbReference type="PIRSF" id="PIRSF037677">
    <property type="entry name" value="DNA_mis_repair_Msh6"/>
    <property type="match status" value="1"/>
</dbReference>
<dbReference type="InParanoid" id="C5K4G3"/>
<dbReference type="OMA" id="QVIQMMF"/>
<evidence type="ECO:0000256" key="6">
    <source>
        <dbReference type="SAM" id="MobiDB-lite"/>
    </source>
</evidence>
<sequence length="666" mass="72424">MCEDLMPREEGKKTPHSRGAKSRSSLQAQVRAFLEAEGYGDIVAVQRKCFCEVSGREILEKARRVSHCIKIDPSSYHVSVASLGALVAYINGSTEYRLRMDSLMVTAMESQNVLSLDSHTIRALMLVVPYANYSPRSDSKGRSRETLLYVQQLFSCATSGGRRLLRQSLTQPLCDAGAIQERQGLVKILLQDEELFFGLTQQVLPSVTELEIAATRLATDPAKKTDEWSKAAIRNTIYIRQCMVLIGRMERLIEKASRKFESAMGSNTSESAVSEDDPEEPPELKALHQALGALHDGARERICKVVDTVVDAEAVKHLVEGDGSISSMKTRRVLASRGVFTATAQIAAVIHAGVDPVLDITRATWRERIREVDHIAKTYQEVISKNTVVTSGAVRLEFSEKKGYHLSFPRSAKEAVIAACRSLKFPKMDGQEGSSMMDAGGSDAGCKGQQDQVGTPKLITLGSAATRCSATSSLLTRVNTLLHEIEAALLFAPYNYKLSYESGRLQVITAPNGAGKSTYLTTLAVNIVLAQIGCLIPARRAEMQVIQMMFVRSGGIDDSEDRISLSTGQSSFSSEMTELSDVLENAGTSSSNALVLLDELGRGTSHDGGMPKLITDHAEDVLPLLVHRTNLGGSIRPLGSSPVFDINKATEIDITDPIQAKAVCDK</sequence>
<dbReference type="PANTHER" id="PTHR11361">
    <property type="entry name" value="DNA MISMATCH REPAIR PROTEIN MUTS FAMILY MEMBER"/>
    <property type="match status" value="1"/>
</dbReference>
<evidence type="ECO:0000256" key="1">
    <source>
        <dbReference type="ARBA" id="ARBA00006271"/>
    </source>
</evidence>
<keyword evidence="4" id="KW-0238">DNA-binding</keyword>
<evidence type="ECO:0000256" key="4">
    <source>
        <dbReference type="ARBA" id="ARBA00023125"/>
    </source>
</evidence>
<dbReference type="AlphaFoldDB" id="C5K4G3"/>
<keyword evidence="5" id="KW-0227">DNA damage</keyword>
<dbReference type="SUPFAM" id="SSF52540">
    <property type="entry name" value="P-loop containing nucleoside triphosphate hydrolases"/>
    <property type="match status" value="1"/>
</dbReference>
<gene>
    <name evidence="8" type="ORF">Pmar_PMAR004320</name>
</gene>
<dbReference type="SUPFAM" id="SSF48334">
    <property type="entry name" value="DNA repair protein MutS, domain III"/>
    <property type="match status" value="1"/>
</dbReference>
<dbReference type="PROSITE" id="PS00486">
    <property type="entry name" value="DNA_MISMATCH_REPAIR_2"/>
    <property type="match status" value="1"/>
</dbReference>
<keyword evidence="3" id="KW-0067">ATP-binding</keyword>
<dbReference type="InterPro" id="IPR027417">
    <property type="entry name" value="P-loop_NTPase"/>
</dbReference>
<dbReference type="Gene3D" id="3.40.50.300">
    <property type="entry name" value="P-loop containing nucleotide triphosphate hydrolases"/>
    <property type="match status" value="1"/>
</dbReference>
<evidence type="ECO:0000256" key="2">
    <source>
        <dbReference type="ARBA" id="ARBA00022741"/>
    </source>
</evidence>
<dbReference type="InterPro" id="IPR007696">
    <property type="entry name" value="DNA_mismatch_repair_MutS_core"/>
</dbReference>
<feature type="domain" description="DNA mismatch repair proteins mutS family" evidence="7">
    <location>
        <begin position="593"/>
        <end position="609"/>
    </location>
</feature>